<feature type="transmembrane region" description="Helical" evidence="6">
    <location>
        <begin position="232"/>
        <end position="254"/>
    </location>
</feature>
<dbReference type="InterPro" id="IPR002797">
    <property type="entry name" value="Polysacc_synth"/>
</dbReference>
<keyword evidence="2" id="KW-1003">Cell membrane</keyword>
<feature type="transmembrane region" description="Helical" evidence="6">
    <location>
        <begin position="151"/>
        <end position="174"/>
    </location>
</feature>
<feature type="transmembrane region" description="Helical" evidence="6">
    <location>
        <begin position="20"/>
        <end position="46"/>
    </location>
</feature>
<evidence type="ECO:0000256" key="3">
    <source>
        <dbReference type="ARBA" id="ARBA00022692"/>
    </source>
</evidence>
<feature type="transmembrane region" description="Helical" evidence="6">
    <location>
        <begin position="280"/>
        <end position="299"/>
    </location>
</feature>
<reference evidence="7 8" key="1">
    <citation type="journal article" date="2012" name="Plant Soil">
        <title>Screening of plant growth-promoting traits in arsenic-resistant bacteria isolated from the rhizosphere of soybean plants from Argentinean agricultural soil.</title>
        <authorList>
            <person name="Wevar Oller A.L."/>
            <person name="Talano M.A."/>
            <person name="Agostini E."/>
        </authorList>
    </citation>
    <scope>NUCLEOTIDE SEQUENCE [LARGE SCALE GENOMIC DNA]</scope>
    <source>
        <strain evidence="7 8">AW4</strain>
    </source>
</reference>
<accession>A0ABW8NYZ6</accession>
<evidence type="ECO:0000256" key="2">
    <source>
        <dbReference type="ARBA" id="ARBA00022475"/>
    </source>
</evidence>
<evidence type="ECO:0000256" key="5">
    <source>
        <dbReference type="ARBA" id="ARBA00023136"/>
    </source>
</evidence>
<feature type="transmembrane region" description="Helical" evidence="6">
    <location>
        <begin position="92"/>
        <end position="108"/>
    </location>
</feature>
<dbReference type="Pfam" id="PF01943">
    <property type="entry name" value="Polysacc_synt"/>
    <property type="match status" value="1"/>
</dbReference>
<dbReference type="Proteomes" id="UP001621534">
    <property type="component" value="Unassembled WGS sequence"/>
</dbReference>
<keyword evidence="3 6" id="KW-0812">Transmembrane</keyword>
<evidence type="ECO:0000256" key="1">
    <source>
        <dbReference type="ARBA" id="ARBA00004651"/>
    </source>
</evidence>
<dbReference type="EMBL" id="JAHWXS010000013">
    <property type="protein sequence ID" value="MFK5734559.1"/>
    <property type="molecule type" value="Genomic_DNA"/>
</dbReference>
<keyword evidence="8" id="KW-1185">Reference proteome</keyword>
<gene>
    <name evidence="7" type="ORF">KW869_13530</name>
</gene>
<feature type="transmembrane region" description="Helical" evidence="6">
    <location>
        <begin position="67"/>
        <end position="86"/>
    </location>
</feature>
<organism evidence="7 8">
    <name type="scientific">Pseudomonas urmiensis</name>
    <dbReference type="NCBI Taxonomy" id="2745493"/>
    <lineage>
        <taxon>Bacteria</taxon>
        <taxon>Pseudomonadati</taxon>
        <taxon>Pseudomonadota</taxon>
        <taxon>Gammaproteobacteria</taxon>
        <taxon>Pseudomonadales</taxon>
        <taxon>Pseudomonadaceae</taxon>
        <taxon>Pseudomonas</taxon>
    </lineage>
</organism>
<dbReference type="PANTHER" id="PTHR30250">
    <property type="entry name" value="PST FAMILY PREDICTED COLANIC ACID TRANSPORTER"/>
    <property type="match status" value="1"/>
</dbReference>
<proteinExistence type="predicted"/>
<comment type="caution">
    <text evidence="7">The sequence shown here is derived from an EMBL/GenBank/DDBJ whole genome shotgun (WGS) entry which is preliminary data.</text>
</comment>
<sequence>MTLASKFLLVLFLAKFLEPAALGLYGLLVASVGYALYLVGLDFYTYTTREIIKRASGDWGDIVKSQVALSAILYVIFVPLLCLLFYYRILPVGLMGWFFILLVLEHFAQELNRVLVALSAQLVASVVLFLRSGIWAIVCVVVMFFDADRQSLQFVLLCWTVGGLSACAVSLVYLARLKSRGWSKAMDWHWIKSGVLIAVPFLVSTLATRGIFTLDRYWLEHLAGLEVLGAYVLFMNISNALISFLDAGVFVYLYPSLIAAHNSGHAQEFRQGMLKLTKQCLAVSVVFGVVAMLLMPYVLKVIDKAIYTEQSWMFPWVLLATALFSLGMIPQFGLYAQGKDKHIIMSHIAGFVAFVLVVYSFSEHSASAAVLAGLVIGFGLSAIWKAVAYQVLSPSEYLLYKRQK</sequence>
<protein>
    <submittedName>
        <fullName evidence="7">Oligosaccharide flippase family protein</fullName>
    </submittedName>
</protein>
<evidence type="ECO:0000256" key="4">
    <source>
        <dbReference type="ARBA" id="ARBA00022989"/>
    </source>
</evidence>
<feature type="transmembrane region" description="Helical" evidence="6">
    <location>
        <begin position="368"/>
        <end position="392"/>
    </location>
</feature>
<dbReference type="RefSeq" id="WP_405129616.1">
    <property type="nucleotide sequence ID" value="NZ_JAHWXS010000013.1"/>
</dbReference>
<feature type="transmembrane region" description="Helical" evidence="6">
    <location>
        <begin position="195"/>
        <end position="212"/>
    </location>
</feature>
<dbReference type="PANTHER" id="PTHR30250:SF11">
    <property type="entry name" value="O-ANTIGEN TRANSPORTER-RELATED"/>
    <property type="match status" value="1"/>
</dbReference>
<feature type="transmembrane region" description="Helical" evidence="6">
    <location>
        <begin position="311"/>
        <end position="336"/>
    </location>
</feature>
<evidence type="ECO:0000313" key="7">
    <source>
        <dbReference type="EMBL" id="MFK5734559.1"/>
    </source>
</evidence>
<evidence type="ECO:0000313" key="8">
    <source>
        <dbReference type="Proteomes" id="UP001621534"/>
    </source>
</evidence>
<comment type="subcellular location">
    <subcellularLocation>
        <location evidence="1">Cell membrane</location>
        <topology evidence="1">Multi-pass membrane protein</topology>
    </subcellularLocation>
</comment>
<name>A0ABW8NYZ6_9PSED</name>
<evidence type="ECO:0000256" key="6">
    <source>
        <dbReference type="SAM" id="Phobius"/>
    </source>
</evidence>
<keyword evidence="4 6" id="KW-1133">Transmembrane helix</keyword>
<dbReference type="InterPro" id="IPR050833">
    <property type="entry name" value="Poly_Biosynth_Transport"/>
</dbReference>
<feature type="transmembrane region" description="Helical" evidence="6">
    <location>
        <begin position="120"/>
        <end position="145"/>
    </location>
</feature>
<feature type="transmembrane region" description="Helical" evidence="6">
    <location>
        <begin position="343"/>
        <end position="362"/>
    </location>
</feature>
<keyword evidence="5 6" id="KW-0472">Membrane</keyword>